<dbReference type="Proteomes" id="UP000064514">
    <property type="component" value="Unassembled WGS sequence"/>
</dbReference>
<protein>
    <submittedName>
        <fullName evidence="3">Uncharacterized protein</fullName>
    </submittedName>
</protein>
<evidence type="ECO:0000313" key="3">
    <source>
        <dbReference type="EMBL" id="GAP03761.1"/>
    </source>
</evidence>
<dbReference type="STRING" id="709323.GCA_001047135_00308"/>
<keyword evidence="1" id="KW-0812">Transmembrane</keyword>
<proteinExistence type="predicted"/>
<feature type="transmembrane region" description="Helical" evidence="1">
    <location>
        <begin position="129"/>
        <end position="155"/>
    </location>
</feature>
<dbReference type="RefSeq" id="WP_059393264.1">
    <property type="nucleotide sequence ID" value="NZ_BOJU01000002.1"/>
</dbReference>
<feature type="transmembrane region" description="Helical" evidence="1">
    <location>
        <begin position="162"/>
        <end position="180"/>
    </location>
</feature>
<reference evidence="3" key="1">
    <citation type="journal article" date="2015" name="BMC Genomics">
        <title>Comparative genomics of Fructobacillus spp. and Leuconostoc spp. reveals niche-specific evolution of Fructobacillus spp.</title>
        <authorList>
            <person name="Endo A."/>
            <person name="Tanizawa Y."/>
            <person name="Tanaka N."/>
            <person name="Maeno S."/>
            <person name="Kumar H."/>
            <person name="Shiwa Y."/>
            <person name="Okada S."/>
            <person name="Yoshikawa H."/>
            <person name="Dicks L."/>
            <person name="Nakagawa J."/>
            <person name="Arita M."/>
        </authorList>
    </citation>
    <scope>NUCLEOTIDE SEQUENCE [LARGE SCALE GENOMIC DNA]</scope>
    <source>
        <strain evidence="3">F214-1</strain>
    </source>
</reference>
<keyword evidence="4" id="KW-1185">Reference proteome</keyword>
<evidence type="ECO:0000256" key="1">
    <source>
        <dbReference type="SAM" id="Phobius"/>
    </source>
</evidence>
<dbReference type="AlphaFoldDB" id="A0A3F3GX20"/>
<dbReference type="EMBL" id="CAUZLT010000001">
    <property type="protein sequence ID" value="CAK1231038.1"/>
    <property type="molecule type" value="Genomic_DNA"/>
</dbReference>
<feature type="transmembrane region" description="Helical" evidence="1">
    <location>
        <begin position="215"/>
        <end position="236"/>
    </location>
</feature>
<dbReference type="EMBL" id="DF968078">
    <property type="protein sequence ID" value="GAP03761.1"/>
    <property type="molecule type" value="Genomic_DNA"/>
</dbReference>
<feature type="transmembrane region" description="Helical" evidence="1">
    <location>
        <begin position="21"/>
        <end position="38"/>
    </location>
</feature>
<sequence length="248" mass="27372">MIKKIKALIFFQIKVALDNKMDLVYSFFMPLAYLLVNTMSNSHRQISSANQLSDLLPFVGYMVVTGVLNGWVMNTLISRERNFLKTFTSIVGNKLYIFAANFVVNLFSNLLQVLAIVAIYQGITHSINSLVILILLTTAVVMDIIVSLASTIILISRMKLSSIPMILTTYIIVGLALSGLQTNNFLLHILLNMVSMYTLTIDVGSLIYHQGNVSMATVMPVLLPIIVIAIVGLILVKKVPVSSIHVRG</sequence>
<keyword evidence="1" id="KW-1133">Transmembrane helix</keyword>
<organism evidence="3">
    <name type="scientific">Fructobacillus tropaeoli</name>
    <dbReference type="NCBI Taxonomy" id="709323"/>
    <lineage>
        <taxon>Bacteria</taxon>
        <taxon>Bacillati</taxon>
        <taxon>Bacillota</taxon>
        <taxon>Bacilli</taxon>
        <taxon>Lactobacillales</taxon>
        <taxon>Lactobacillaceae</taxon>
        <taxon>Fructobacillus</taxon>
    </lineage>
</organism>
<feature type="transmembrane region" description="Helical" evidence="1">
    <location>
        <begin position="58"/>
        <end position="77"/>
    </location>
</feature>
<evidence type="ECO:0000313" key="4">
    <source>
        <dbReference type="Proteomes" id="UP001314262"/>
    </source>
</evidence>
<evidence type="ECO:0000313" key="2">
    <source>
        <dbReference type="EMBL" id="CAK1231038.1"/>
    </source>
</evidence>
<keyword evidence="1" id="KW-0472">Membrane</keyword>
<accession>A0A3F3GX20</accession>
<reference evidence="2 4" key="2">
    <citation type="submission" date="2023-10" db="EMBL/GenBank/DDBJ databases">
        <authorList>
            <person name="Botero Cardona J."/>
        </authorList>
    </citation>
    <scope>NUCLEOTIDE SEQUENCE [LARGE SCALE GENOMIC DNA]</scope>
    <source>
        <strain evidence="2 4">R-53137</strain>
    </source>
</reference>
<feature type="transmembrane region" description="Helical" evidence="1">
    <location>
        <begin position="98"/>
        <end position="123"/>
    </location>
</feature>
<feature type="transmembrane region" description="Helical" evidence="1">
    <location>
        <begin position="186"/>
        <end position="208"/>
    </location>
</feature>
<gene>
    <name evidence="3" type="ORF">FTRO_0013080</name>
    <name evidence="2" type="ORF">R53137_KAKDMLNK_00353</name>
</gene>
<name>A0A3F3GX20_9LACO</name>
<dbReference type="Proteomes" id="UP001314262">
    <property type="component" value="Unassembled WGS sequence"/>
</dbReference>